<reference evidence="3" key="1">
    <citation type="submission" date="2016-06" db="UniProtKB">
        <authorList>
            <consortium name="WormBaseParasite"/>
        </authorList>
    </citation>
    <scope>IDENTIFICATION</scope>
</reference>
<evidence type="ECO:0000313" key="3">
    <source>
        <dbReference type="WBParaSite" id="SSLN_0001327201-mRNA-1"/>
    </source>
</evidence>
<sequence length="93" mass="10591">MTTVRAGQLYDEELDAATGDLIYVYYVHYLAPQTQHQDFTQKMVKYLTSYMYEITRGHFKKEPSQPDSQITSQPLLTGSGVLLSNLVVDSRVV</sequence>
<gene>
    <name evidence="1" type="ORF">SSLN_LOCUS12776</name>
</gene>
<accession>A0A183T8H8</accession>
<dbReference type="Proteomes" id="UP000275846">
    <property type="component" value="Unassembled WGS sequence"/>
</dbReference>
<proteinExistence type="predicted"/>
<evidence type="ECO:0000313" key="2">
    <source>
        <dbReference type="Proteomes" id="UP000275846"/>
    </source>
</evidence>
<dbReference type="WBParaSite" id="SSLN_0001327201-mRNA-1">
    <property type="protein sequence ID" value="SSLN_0001327201-mRNA-1"/>
    <property type="gene ID" value="SSLN_0001327201"/>
</dbReference>
<keyword evidence="2" id="KW-1185">Reference proteome</keyword>
<reference evidence="1 2" key="2">
    <citation type="submission" date="2018-11" db="EMBL/GenBank/DDBJ databases">
        <authorList>
            <consortium name="Pathogen Informatics"/>
        </authorList>
    </citation>
    <scope>NUCLEOTIDE SEQUENCE [LARGE SCALE GENOMIC DNA]</scope>
    <source>
        <strain evidence="1 2">NST_G2</strain>
    </source>
</reference>
<protein>
    <submittedName>
        <fullName evidence="3">Trafficking protein particle complex subunit</fullName>
    </submittedName>
</protein>
<dbReference type="EMBL" id="UYSU01037533">
    <property type="protein sequence ID" value="VDL99161.1"/>
    <property type="molecule type" value="Genomic_DNA"/>
</dbReference>
<name>A0A183T8H8_SCHSO</name>
<evidence type="ECO:0000313" key="1">
    <source>
        <dbReference type="EMBL" id="VDL99161.1"/>
    </source>
</evidence>
<dbReference type="AlphaFoldDB" id="A0A183T8H8"/>
<dbReference type="OrthoDB" id="197735at2759"/>
<organism evidence="3">
    <name type="scientific">Schistocephalus solidus</name>
    <name type="common">Tapeworm</name>
    <dbReference type="NCBI Taxonomy" id="70667"/>
    <lineage>
        <taxon>Eukaryota</taxon>
        <taxon>Metazoa</taxon>
        <taxon>Spiralia</taxon>
        <taxon>Lophotrochozoa</taxon>
        <taxon>Platyhelminthes</taxon>
        <taxon>Cestoda</taxon>
        <taxon>Eucestoda</taxon>
        <taxon>Diphyllobothriidea</taxon>
        <taxon>Diphyllobothriidae</taxon>
        <taxon>Schistocephalus</taxon>
    </lineage>
</organism>